<reference evidence="10 11" key="1">
    <citation type="submission" date="2020-07" db="EMBL/GenBank/DDBJ databases">
        <title>A new beta-1,3-glucan-decomposing anaerobic bacterium isolated from anoxic soil subjected to biological soil disinfestation.</title>
        <authorList>
            <person name="Ueki A."/>
            <person name="Tonouchi A."/>
        </authorList>
    </citation>
    <scope>NUCLEOTIDE SEQUENCE [LARGE SCALE GENOMIC DNA]</scope>
    <source>
        <strain evidence="10 11">TW1</strain>
    </source>
</reference>
<dbReference type="InterPro" id="IPR002376">
    <property type="entry name" value="Formyl_transf_N"/>
</dbReference>
<feature type="binding site" evidence="8">
    <location>
        <position position="104"/>
    </location>
    <ligand>
        <name>(6R)-10-formyltetrahydrofolate</name>
        <dbReference type="ChEBI" id="CHEBI:195366"/>
    </ligand>
</feature>
<dbReference type="PRINTS" id="PR01575">
    <property type="entry name" value="FFH4HYDRLASE"/>
</dbReference>
<evidence type="ECO:0000313" key="10">
    <source>
        <dbReference type="EMBL" id="GFP75242.1"/>
    </source>
</evidence>
<feature type="binding site" evidence="8">
    <location>
        <begin position="12"/>
        <end position="14"/>
    </location>
    <ligand>
        <name>N(1)-(5-phospho-beta-D-ribosyl)glycinamide</name>
        <dbReference type="ChEBI" id="CHEBI:143788"/>
    </ligand>
</feature>
<evidence type="ECO:0000313" key="11">
    <source>
        <dbReference type="Proteomes" id="UP000580568"/>
    </source>
</evidence>
<dbReference type="NCBIfam" id="TIGR00639">
    <property type="entry name" value="PurN"/>
    <property type="match status" value="1"/>
</dbReference>
<evidence type="ECO:0000256" key="5">
    <source>
        <dbReference type="ARBA" id="ARBA00022801"/>
    </source>
</evidence>
<dbReference type="AlphaFoldDB" id="A0A6V8SF71"/>
<dbReference type="InterPro" id="IPR004607">
    <property type="entry name" value="GART"/>
</dbReference>
<proteinExistence type="inferred from homology"/>
<evidence type="ECO:0000256" key="2">
    <source>
        <dbReference type="ARBA" id="ARBA00022563"/>
    </source>
</evidence>
<comment type="similarity">
    <text evidence="6 8">Belongs to the GART family.</text>
</comment>
<dbReference type="SUPFAM" id="SSF53328">
    <property type="entry name" value="Formyltransferase"/>
    <property type="match status" value="1"/>
</dbReference>
<dbReference type="PROSITE" id="PS00373">
    <property type="entry name" value="GART"/>
    <property type="match status" value="1"/>
</dbReference>
<keyword evidence="5" id="KW-0378">Hydrolase</keyword>
<dbReference type="Pfam" id="PF00551">
    <property type="entry name" value="Formyl_trans_N"/>
    <property type="match status" value="1"/>
</dbReference>
<dbReference type="GO" id="GO:0006730">
    <property type="term" value="P:one-carbon metabolic process"/>
    <property type="evidence" value="ECO:0007669"/>
    <property type="project" value="UniProtKB-KW"/>
</dbReference>
<dbReference type="GO" id="GO:0008864">
    <property type="term" value="F:formyltetrahydrofolate deformylase activity"/>
    <property type="evidence" value="ECO:0007669"/>
    <property type="project" value="InterPro"/>
</dbReference>
<dbReference type="PANTHER" id="PTHR43369:SF2">
    <property type="entry name" value="PHOSPHORIBOSYLGLYCINAMIDE FORMYLTRANSFERASE"/>
    <property type="match status" value="1"/>
</dbReference>
<comment type="pathway">
    <text evidence="1 8">Purine metabolism; IMP biosynthesis via de novo pathway; N(2)-formyl-N(1)-(5-phospho-D-ribosyl)glycinamide from N(1)-(5-phospho-D-ribosyl)glycinamide (10-formyl THF route): step 1/1.</text>
</comment>
<evidence type="ECO:0000256" key="6">
    <source>
        <dbReference type="ARBA" id="ARBA00038440"/>
    </source>
</evidence>
<feature type="domain" description="Formyl transferase N-terminal" evidence="9">
    <location>
        <begin position="3"/>
        <end position="184"/>
    </location>
</feature>
<feature type="site" description="Raises pKa of active site His" evidence="8">
    <location>
        <position position="147"/>
    </location>
</feature>
<evidence type="ECO:0000256" key="7">
    <source>
        <dbReference type="ARBA" id="ARBA00047664"/>
    </source>
</evidence>
<comment type="caution">
    <text evidence="8">Lacks conserved residue(s) required for the propagation of feature annotation.</text>
</comment>
<dbReference type="GO" id="GO:0005829">
    <property type="term" value="C:cytosol"/>
    <property type="evidence" value="ECO:0007669"/>
    <property type="project" value="TreeGrafter"/>
</dbReference>
<dbReference type="UniPathway" id="UPA00074">
    <property type="reaction ID" value="UER00126"/>
</dbReference>
<dbReference type="GO" id="GO:0004644">
    <property type="term" value="F:phosphoribosylglycinamide formyltransferase activity"/>
    <property type="evidence" value="ECO:0007669"/>
    <property type="project" value="UniProtKB-UniRule"/>
</dbReference>
<dbReference type="Gene3D" id="3.40.50.170">
    <property type="entry name" value="Formyl transferase, N-terminal domain"/>
    <property type="match status" value="1"/>
</dbReference>
<comment type="caution">
    <text evidence="10">The sequence shown here is derived from an EMBL/GenBank/DDBJ whole genome shotgun (WGS) entry which is preliminary data.</text>
</comment>
<keyword evidence="4 8" id="KW-0658">Purine biosynthesis</keyword>
<dbReference type="RefSeq" id="WP_183276762.1">
    <property type="nucleotide sequence ID" value="NZ_BLZR01000001.1"/>
</dbReference>
<organism evidence="10 11">
    <name type="scientific">Clostridium fungisolvens</name>
    <dbReference type="NCBI Taxonomy" id="1604897"/>
    <lineage>
        <taxon>Bacteria</taxon>
        <taxon>Bacillati</taxon>
        <taxon>Bacillota</taxon>
        <taxon>Clostridia</taxon>
        <taxon>Eubacteriales</taxon>
        <taxon>Clostridiaceae</taxon>
        <taxon>Clostridium</taxon>
    </lineage>
</organism>
<dbReference type="EC" id="2.1.2.2" evidence="8"/>
<evidence type="ECO:0000256" key="4">
    <source>
        <dbReference type="ARBA" id="ARBA00022755"/>
    </source>
</evidence>
<dbReference type="EMBL" id="BLZR01000001">
    <property type="protein sequence ID" value="GFP75242.1"/>
    <property type="molecule type" value="Genomic_DNA"/>
</dbReference>
<dbReference type="GO" id="GO:0006189">
    <property type="term" value="P:'de novo' IMP biosynthetic process"/>
    <property type="evidence" value="ECO:0007669"/>
    <property type="project" value="UniProtKB-UniRule"/>
</dbReference>
<dbReference type="HAMAP" id="MF_01930">
    <property type="entry name" value="PurN"/>
    <property type="match status" value="1"/>
</dbReference>
<keyword evidence="3 8" id="KW-0808">Transferase</keyword>
<dbReference type="Proteomes" id="UP000580568">
    <property type="component" value="Unassembled WGS sequence"/>
</dbReference>
<sequence length="203" mass="22421">MFRIAVLVSGGGSNLGSIIDSIEKGYLNCSIEAVISDKKDAFALTRAKEKNIPAYVVDKKEFGSESSNKILELLRDKVDLVVLAGYLSILNGELLRYFKDRIINIHPSLIPAFSGAGMYGIKVHQAAIKKGVRFSGCTVHFVNEEVDGGEILLQEVVKVHEEDEPKTLQERILVKEHEILPKAIKLISEGKVIIKDGKTFITE</sequence>
<dbReference type="InterPro" id="IPR004810">
    <property type="entry name" value="PurU"/>
</dbReference>
<dbReference type="InterPro" id="IPR036477">
    <property type="entry name" value="Formyl_transf_N_sf"/>
</dbReference>
<gene>
    <name evidence="8" type="primary">purN</name>
    <name evidence="10" type="ORF">bsdtw1_01315</name>
</gene>
<protein>
    <recommendedName>
        <fullName evidence="8">Phosphoribosylglycinamide formyltransferase</fullName>
        <ecNumber evidence="8">2.1.2.2</ecNumber>
    </recommendedName>
    <alternativeName>
        <fullName evidence="8">5'-phosphoribosylglycinamide transformylase</fullName>
    </alternativeName>
    <alternativeName>
        <fullName evidence="8">GAR transformylase</fullName>
        <shortName evidence="8">GART</shortName>
    </alternativeName>
</protein>
<accession>A0A6V8SF71</accession>
<comment type="function">
    <text evidence="8">Catalyzes the transfer of a formyl group from 10-formyltetrahydrofolate to 5-phospho-ribosyl-glycinamide (GAR), producing 5-phospho-ribosyl-N-formylglycinamide (FGAR) and tetrahydrofolate.</text>
</comment>
<dbReference type="InterPro" id="IPR001555">
    <property type="entry name" value="GART_AS"/>
</dbReference>
<evidence type="ECO:0000259" key="9">
    <source>
        <dbReference type="Pfam" id="PF00551"/>
    </source>
</evidence>
<keyword evidence="11" id="KW-1185">Reference proteome</keyword>
<feature type="active site" description="Proton donor" evidence="8">
    <location>
        <position position="106"/>
    </location>
</feature>
<evidence type="ECO:0000256" key="3">
    <source>
        <dbReference type="ARBA" id="ARBA00022679"/>
    </source>
</evidence>
<name>A0A6V8SF71_9CLOT</name>
<keyword evidence="2" id="KW-0554">One-carbon metabolism</keyword>
<evidence type="ECO:0000256" key="8">
    <source>
        <dbReference type="HAMAP-Rule" id="MF_01930"/>
    </source>
</evidence>
<comment type="catalytic activity">
    <reaction evidence="7 8">
        <text>N(1)-(5-phospho-beta-D-ribosyl)glycinamide + (6R)-10-formyltetrahydrofolate = N(2)-formyl-N(1)-(5-phospho-beta-D-ribosyl)glycinamide + (6S)-5,6,7,8-tetrahydrofolate + H(+)</text>
        <dbReference type="Rhea" id="RHEA:15053"/>
        <dbReference type="ChEBI" id="CHEBI:15378"/>
        <dbReference type="ChEBI" id="CHEBI:57453"/>
        <dbReference type="ChEBI" id="CHEBI:143788"/>
        <dbReference type="ChEBI" id="CHEBI:147286"/>
        <dbReference type="ChEBI" id="CHEBI:195366"/>
        <dbReference type="EC" id="2.1.2.2"/>
    </reaction>
</comment>
<dbReference type="PANTHER" id="PTHR43369">
    <property type="entry name" value="PHOSPHORIBOSYLGLYCINAMIDE FORMYLTRANSFERASE"/>
    <property type="match status" value="1"/>
</dbReference>
<dbReference type="CDD" id="cd08645">
    <property type="entry name" value="FMT_core_GART"/>
    <property type="match status" value="1"/>
</dbReference>
<evidence type="ECO:0000256" key="1">
    <source>
        <dbReference type="ARBA" id="ARBA00005054"/>
    </source>
</evidence>